<dbReference type="InterPro" id="IPR006121">
    <property type="entry name" value="HMA_dom"/>
</dbReference>
<comment type="caution">
    <text evidence="3">The sequence shown here is derived from an EMBL/GenBank/DDBJ whole genome shotgun (WGS) entry which is preliminary data.</text>
</comment>
<dbReference type="Pfam" id="PF13473">
    <property type="entry name" value="Cupredoxin_1"/>
    <property type="match status" value="2"/>
</dbReference>
<dbReference type="Proteomes" id="UP000176803">
    <property type="component" value="Unassembled WGS sequence"/>
</dbReference>
<feature type="domain" description="HMA" evidence="2">
    <location>
        <begin position="2"/>
        <end position="68"/>
    </location>
</feature>
<dbReference type="GO" id="GO:0046872">
    <property type="term" value="F:metal ion binding"/>
    <property type="evidence" value="ECO:0007669"/>
    <property type="project" value="InterPro"/>
</dbReference>
<keyword evidence="1" id="KW-1133">Transmembrane helix</keyword>
<organism evidence="3 4">
    <name type="scientific">Candidatus Roizmanbacteria bacterium RIFCSPHIGHO2_12_FULL_41_11</name>
    <dbReference type="NCBI Taxonomy" id="1802052"/>
    <lineage>
        <taxon>Bacteria</taxon>
        <taxon>Candidatus Roizmaniibacteriota</taxon>
    </lineage>
</organism>
<evidence type="ECO:0000259" key="2">
    <source>
        <dbReference type="PROSITE" id="PS50846"/>
    </source>
</evidence>
<evidence type="ECO:0000313" key="4">
    <source>
        <dbReference type="Proteomes" id="UP000176803"/>
    </source>
</evidence>
<dbReference type="InterPro" id="IPR008972">
    <property type="entry name" value="Cupredoxin"/>
</dbReference>
<dbReference type="AlphaFoldDB" id="A0A1F7I3A1"/>
<dbReference type="InterPro" id="IPR039447">
    <property type="entry name" value="UreH-like_TM_dom"/>
</dbReference>
<dbReference type="InterPro" id="IPR036163">
    <property type="entry name" value="HMA_dom_sf"/>
</dbReference>
<feature type="transmembrane region" description="Helical" evidence="1">
    <location>
        <begin position="83"/>
        <end position="101"/>
    </location>
</feature>
<sequence>MNRKIIPIKGMHCRSCEILVEDELSKIPGVTGVEVNQKKGEAIVFCSNTGVDEGIIEQAVVNAGYLLGYDTKKPWFSTNINDYIVLATCGIILTILFFVANDLGVFKLVSATSNNYASLPIVFLVGLTAGLSTCMALVGGLVLGASARFAEKHPTATPLQKFKPHLFFNLGRLLSYFVLGGIIGYAGSFFQLSPTTLGILTIAVGGVMLLLGLQLTELFPRLSSMNITLPKGIARTFGIQEHSKKEYSHKNSFIMGGFTFFLPCGFTQAMQLFAIASGSPMTGALTMGVFALGTAPGLLGVGGLTSVMKGVFAKTFFKFAGIVVVLLAFFNMFNGYNLTGLNIDVLSAFNSRVNAQSNDPNVTIENGVQIVKMTQNASGYSPNSFTIKKDIPVKWVINSTDSFTCAASIISVKLGIRQGLQQGENVIEFTPNEVGQIRFSCSMGMYTGVFNIVDGSGNATAQDTSNTRTIAQVDNNAPAKPVSCGGSGGGGCGCGGGAAKQKVVAAQLEKISPVPPTQEGSVQLIKATYSVTNDIEPKRFTVKSGTPVRFEIEAKENGSGCMGSVALPGLSQKIDVFTEGKTTVFEFTPSKPRTYSITCAMGVPRGSIIVN</sequence>
<evidence type="ECO:0000256" key="1">
    <source>
        <dbReference type="SAM" id="Phobius"/>
    </source>
</evidence>
<feature type="transmembrane region" description="Helical" evidence="1">
    <location>
        <begin position="316"/>
        <end position="333"/>
    </location>
</feature>
<reference evidence="3 4" key="1">
    <citation type="journal article" date="2016" name="Nat. Commun.">
        <title>Thousands of microbial genomes shed light on interconnected biogeochemical processes in an aquifer system.</title>
        <authorList>
            <person name="Anantharaman K."/>
            <person name="Brown C.T."/>
            <person name="Hug L.A."/>
            <person name="Sharon I."/>
            <person name="Castelle C.J."/>
            <person name="Probst A.J."/>
            <person name="Thomas B.C."/>
            <person name="Singh A."/>
            <person name="Wilkins M.J."/>
            <person name="Karaoz U."/>
            <person name="Brodie E.L."/>
            <person name="Williams K.H."/>
            <person name="Hubbard S.S."/>
            <person name="Banfield J.F."/>
        </authorList>
    </citation>
    <scope>NUCLEOTIDE SEQUENCE [LARGE SCALE GENOMIC DNA]</scope>
</reference>
<feature type="transmembrane region" description="Helical" evidence="1">
    <location>
        <begin position="121"/>
        <end position="145"/>
    </location>
</feature>
<dbReference type="SUPFAM" id="SSF55008">
    <property type="entry name" value="HMA, heavy metal-associated domain"/>
    <property type="match status" value="1"/>
</dbReference>
<accession>A0A1F7I3A1</accession>
<evidence type="ECO:0000313" key="3">
    <source>
        <dbReference type="EMBL" id="OGK37816.1"/>
    </source>
</evidence>
<proteinExistence type="predicted"/>
<dbReference type="InterPro" id="IPR028096">
    <property type="entry name" value="EfeO_Cupredoxin"/>
</dbReference>
<keyword evidence="1" id="KW-0812">Transmembrane</keyword>
<dbReference type="Gene3D" id="3.30.70.100">
    <property type="match status" value="1"/>
</dbReference>
<protein>
    <recommendedName>
        <fullName evidence="2">HMA domain-containing protein</fullName>
    </recommendedName>
</protein>
<name>A0A1F7I3A1_9BACT</name>
<dbReference type="CDD" id="cd00371">
    <property type="entry name" value="HMA"/>
    <property type="match status" value="1"/>
</dbReference>
<dbReference type="PROSITE" id="PS50846">
    <property type="entry name" value="HMA_2"/>
    <property type="match status" value="1"/>
</dbReference>
<dbReference type="SUPFAM" id="SSF49503">
    <property type="entry name" value="Cupredoxins"/>
    <property type="match status" value="2"/>
</dbReference>
<gene>
    <name evidence="3" type="ORF">A3F03_04690</name>
</gene>
<dbReference type="PANTHER" id="PTHR42208:SF1">
    <property type="entry name" value="HEAVY METAL TRANSPORTER"/>
    <property type="match status" value="1"/>
</dbReference>
<feature type="transmembrane region" description="Helical" evidence="1">
    <location>
        <begin position="282"/>
        <end position="304"/>
    </location>
</feature>
<dbReference type="Gene3D" id="2.60.40.420">
    <property type="entry name" value="Cupredoxins - blue copper proteins"/>
    <property type="match status" value="2"/>
</dbReference>
<feature type="transmembrane region" description="Helical" evidence="1">
    <location>
        <begin position="166"/>
        <end position="190"/>
    </location>
</feature>
<keyword evidence="1" id="KW-0472">Membrane</keyword>
<dbReference type="PANTHER" id="PTHR42208">
    <property type="entry name" value="HEAVY METAL TRANSPORTER-RELATED"/>
    <property type="match status" value="1"/>
</dbReference>
<dbReference type="EMBL" id="MGAC01000030">
    <property type="protein sequence ID" value="OGK37816.1"/>
    <property type="molecule type" value="Genomic_DNA"/>
</dbReference>
<dbReference type="Pfam" id="PF13386">
    <property type="entry name" value="DsbD_2"/>
    <property type="match status" value="1"/>
</dbReference>
<feature type="transmembrane region" description="Helical" evidence="1">
    <location>
        <begin position="253"/>
        <end position="276"/>
    </location>
</feature>
<dbReference type="Pfam" id="PF00403">
    <property type="entry name" value="HMA"/>
    <property type="match status" value="1"/>
</dbReference>
<feature type="transmembrane region" description="Helical" evidence="1">
    <location>
        <begin position="196"/>
        <end position="215"/>
    </location>
</feature>